<dbReference type="AlphaFoldDB" id="A0A7S4REV8"/>
<dbReference type="Gene3D" id="1.20.5.110">
    <property type="match status" value="1"/>
</dbReference>
<name>A0A7S4REV8_9STRA</name>
<reference evidence="4" key="1">
    <citation type="submission" date="2021-01" db="EMBL/GenBank/DDBJ databases">
        <authorList>
            <person name="Corre E."/>
            <person name="Pelletier E."/>
            <person name="Niang G."/>
            <person name="Scheremetjew M."/>
            <person name="Finn R."/>
            <person name="Kale V."/>
            <person name="Holt S."/>
            <person name="Cochrane G."/>
            <person name="Meng A."/>
            <person name="Brown T."/>
            <person name="Cohen L."/>
        </authorList>
    </citation>
    <scope>NUCLEOTIDE SEQUENCE</scope>
    <source>
        <strain evidence="4">GSO104</strain>
    </source>
</reference>
<keyword evidence="2" id="KW-1133">Transmembrane helix</keyword>
<dbReference type="SUPFAM" id="SSF64356">
    <property type="entry name" value="SNARE-like"/>
    <property type="match status" value="1"/>
</dbReference>
<evidence type="ECO:0000313" key="4">
    <source>
        <dbReference type="EMBL" id="CAE4612331.1"/>
    </source>
</evidence>
<dbReference type="PANTHER" id="PTHR45806:SF1">
    <property type="entry name" value="SYNAPTOBREVIN HOMOLOG YKT6"/>
    <property type="match status" value="1"/>
</dbReference>
<dbReference type="PROSITE" id="PS50892">
    <property type="entry name" value="V_SNARE"/>
    <property type="match status" value="1"/>
</dbReference>
<accession>A0A7S4REV8</accession>
<dbReference type="GO" id="GO:0006888">
    <property type="term" value="P:endoplasmic reticulum to Golgi vesicle-mediated transport"/>
    <property type="evidence" value="ECO:0007669"/>
    <property type="project" value="TreeGrafter"/>
</dbReference>
<protein>
    <recommendedName>
        <fullName evidence="3">V-SNARE coiled-coil homology domain-containing protein</fullName>
    </recommendedName>
</protein>
<dbReference type="GO" id="GO:0005794">
    <property type="term" value="C:Golgi apparatus"/>
    <property type="evidence" value="ECO:0007669"/>
    <property type="project" value="TreeGrafter"/>
</dbReference>
<dbReference type="InterPro" id="IPR011012">
    <property type="entry name" value="Longin-like_dom_sf"/>
</dbReference>
<keyword evidence="2" id="KW-0472">Membrane</keyword>
<evidence type="ECO:0000256" key="2">
    <source>
        <dbReference type="SAM" id="Phobius"/>
    </source>
</evidence>
<dbReference type="Pfam" id="PF00957">
    <property type="entry name" value="Synaptobrevin"/>
    <property type="match status" value="1"/>
</dbReference>
<dbReference type="GO" id="GO:0005484">
    <property type="term" value="F:SNAP receptor activity"/>
    <property type="evidence" value="ECO:0007669"/>
    <property type="project" value="TreeGrafter"/>
</dbReference>
<dbReference type="SUPFAM" id="SSF58038">
    <property type="entry name" value="SNARE fusion complex"/>
    <property type="match status" value="1"/>
</dbReference>
<proteinExistence type="predicted"/>
<dbReference type="PRINTS" id="PR00219">
    <property type="entry name" value="SYNAPTOBREVN"/>
</dbReference>
<organism evidence="4">
    <name type="scientific">Ditylum brightwellii</name>
    <dbReference type="NCBI Taxonomy" id="49249"/>
    <lineage>
        <taxon>Eukaryota</taxon>
        <taxon>Sar</taxon>
        <taxon>Stramenopiles</taxon>
        <taxon>Ochrophyta</taxon>
        <taxon>Bacillariophyta</taxon>
        <taxon>Mediophyceae</taxon>
        <taxon>Lithodesmiophycidae</taxon>
        <taxon>Lithodesmiales</taxon>
        <taxon>Lithodesmiaceae</taxon>
        <taxon>Ditylum</taxon>
    </lineage>
</organism>
<keyword evidence="2" id="KW-0812">Transmembrane</keyword>
<dbReference type="InterPro" id="IPR042855">
    <property type="entry name" value="V_SNARE_CC"/>
</dbReference>
<dbReference type="EMBL" id="HBNS01022197">
    <property type="protein sequence ID" value="CAE4612331.1"/>
    <property type="molecule type" value="Transcribed_RNA"/>
</dbReference>
<keyword evidence="1" id="KW-0175">Coiled coil</keyword>
<sequence length="267" mass="30048">MTDNKLQSILVYRIATVPEHKSNGKDDDTVTSISSNSSGSPFVKLLAVYDNTRKEGSSKKEYRHVDTISDILKSNPPLSDCETGKLGDFKIVDSNMYKIVYGADTNGLCLAVVTGLKYPTRISIQMLTELYNPYSEQFGAKFKSSSFKTLNKKSRHLLSSFYEKYEDVANVDKTHDIANKIDKVKETMQENIVQALQNTEHIESLASRADVMHEQAEMFKRKSKVLHKKMKIKNMKTTIILGLVAVAVIVGVSVPFIMKEVNRRKNA</sequence>
<evidence type="ECO:0000256" key="1">
    <source>
        <dbReference type="PROSITE-ProRule" id="PRU00290"/>
    </source>
</evidence>
<dbReference type="GO" id="GO:0016020">
    <property type="term" value="C:membrane"/>
    <property type="evidence" value="ECO:0007669"/>
    <property type="project" value="InterPro"/>
</dbReference>
<feature type="domain" description="V-SNARE coiled-coil homology" evidence="3">
    <location>
        <begin position="173"/>
        <end position="233"/>
    </location>
</feature>
<dbReference type="PANTHER" id="PTHR45806">
    <property type="entry name" value="SYNAPTOBREVIN HOMOLOG YKT6"/>
    <property type="match status" value="1"/>
</dbReference>
<feature type="transmembrane region" description="Helical" evidence="2">
    <location>
        <begin position="238"/>
        <end position="258"/>
    </location>
</feature>
<gene>
    <name evidence="4" type="ORF">DBRI00130_LOCUS17558</name>
</gene>
<dbReference type="InterPro" id="IPR001388">
    <property type="entry name" value="Synaptobrevin-like"/>
</dbReference>
<dbReference type="Gene3D" id="3.30.450.50">
    <property type="entry name" value="Longin domain"/>
    <property type="match status" value="1"/>
</dbReference>
<dbReference type="CDD" id="cd15843">
    <property type="entry name" value="R-SNARE"/>
    <property type="match status" value="1"/>
</dbReference>
<evidence type="ECO:0000259" key="3">
    <source>
        <dbReference type="PROSITE" id="PS50892"/>
    </source>
</evidence>